<sequence>MDEDLRKKLKSYFSAPADASVTVKLAGWTEDDFKKLDALGILDPRTPEECERYLEIRKECLGG</sequence>
<evidence type="ECO:0000313" key="2">
    <source>
        <dbReference type="Proteomes" id="UP001204320"/>
    </source>
</evidence>
<proteinExistence type="predicted"/>
<keyword evidence="2" id="KW-1185">Reference proteome</keyword>
<accession>A0ABT1Z978</accession>
<gene>
    <name evidence="1" type="ORF">NVS32_07415</name>
</gene>
<evidence type="ECO:0000313" key="1">
    <source>
        <dbReference type="EMBL" id="MCR9036773.1"/>
    </source>
</evidence>
<name>A0ABT1Z978_9ACTN</name>
<dbReference type="EMBL" id="JANSKA010000004">
    <property type="protein sequence ID" value="MCR9036773.1"/>
    <property type="molecule type" value="Genomic_DNA"/>
</dbReference>
<reference evidence="1 2" key="1">
    <citation type="submission" date="2022-08" db="EMBL/GenBank/DDBJ databases">
        <title>Tractidigestivibacter montrealensis type strain KD21.</title>
        <authorList>
            <person name="Diop K."/>
            <person name="Richard C."/>
            <person name="Routy B."/>
        </authorList>
    </citation>
    <scope>NUCLEOTIDE SEQUENCE [LARGE SCALE GENOMIC DNA]</scope>
    <source>
        <strain evidence="1 2">KD21</strain>
    </source>
</reference>
<dbReference type="Proteomes" id="UP001204320">
    <property type="component" value="Unassembled WGS sequence"/>
</dbReference>
<organism evidence="1 2">
    <name type="scientific">Tractidigestivibacter montrealensis</name>
    <dbReference type="NCBI Taxonomy" id="2972466"/>
    <lineage>
        <taxon>Bacteria</taxon>
        <taxon>Bacillati</taxon>
        <taxon>Actinomycetota</taxon>
        <taxon>Coriobacteriia</taxon>
        <taxon>Coriobacteriales</taxon>
        <taxon>Atopobiaceae</taxon>
        <taxon>Tractidigestivibacter</taxon>
    </lineage>
</organism>
<protein>
    <submittedName>
        <fullName evidence="1">Uncharacterized protein</fullName>
    </submittedName>
</protein>
<dbReference type="RefSeq" id="WP_258499247.1">
    <property type="nucleotide sequence ID" value="NZ_JANSKA010000004.1"/>
</dbReference>
<comment type="caution">
    <text evidence="1">The sequence shown here is derived from an EMBL/GenBank/DDBJ whole genome shotgun (WGS) entry which is preliminary data.</text>
</comment>